<keyword evidence="4" id="KW-1185">Reference proteome</keyword>
<dbReference type="Proteomes" id="UP001176521">
    <property type="component" value="Unassembled WGS sequence"/>
</dbReference>
<protein>
    <recommendedName>
        <fullName evidence="2">FAD dependent oxidoreductase domain-containing protein</fullName>
    </recommendedName>
</protein>
<reference evidence="3" key="1">
    <citation type="journal article" date="2023" name="PhytoFront">
        <title>Draft Genome Resources of Seven Strains of Tilletia horrida, Causal Agent of Kernel Smut of Rice.</title>
        <authorList>
            <person name="Khanal S."/>
            <person name="Antony Babu S."/>
            <person name="Zhou X.G."/>
        </authorList>
    </citation>
    <scope>NUCLEOTIDE SEQUENCE</scope>
    <source>
        <strain evidence="3">TX3</strain>
    </source>
</reference>
<accession>A0AAN6GEN0</accession>
<dbReference type="PANTHER" id="PTHR13847:SF260">
    <property type="entry name" value="FAD DEPENDENT OXIDOREDUCTASE DOMAIN-CONTAINING PROTEIN"/>
    <property type="match status" value="1"/>
</dbReference>
<name>A0AAN6GEN0_9BASI</name>
<proteinExistence type="predicted"/>
<organism evidence="3 4">
    <name type="scientific">Tilletia horrida</name>
    <dbReference type="NCBI Taxonomy" id="155126"/>
    <lineage>
        <taxon>Eukaryota</taxon>
        <taxon>Fungi</taxon>
        <taxon>Dikarya</taxon>
        <taxon>Basidiomycota</taxon>
        <taxon>Ustilaginomycotina</taxon>
        <taxon>Exobasidiomycetes</taxon>
        <taxon>Tilletiales</taxon>
        <taxon>Tilletiaceae</taxon>
        <taxon>Tilletia</taxon>
    </lineage>
</organism>
<dbReference type="InterPro" id="IPR006076">
    <property type="entry name" value="FAD-dep_OxRdtase"/>
</dbReference>
<dbReference type="GO" id="GO:0005737">
    <property type="term" value="C:cytoplasm"/>
    <property type="evidence" value="ECO:0007669"/>
    <property type="project" value="TreeGrafter"/>
</dbReference>
<dbReference type="Gene3D" id="3.50.50.60">
    <property type="entry name" value="FAD/NAD(P)-binding domain"/>
    <property type="match status" value="1"/>
</dbReference>
<feature type="domain" description="FAD dependent oxidoreductase" evidence="2">
    <location>
        <begin position="62"/>
        <end position="527"/>
    </location>
</feature>
<dbReference type="Gene3D" id="3.30.9.10">
    <property type="entry name" value="D-Amino Acid Oxidase, subunit A, domain 2"/>
    <property type="match status" value="1"/>
</dbReference>
<evidence type="ECO:0000313" key="4">
    <source>
        <dbReference type="Proteomes" id="UP001176521"/>
    </source>
</evidence>
<evidence type="ECO:0000256" key="1">
    <source>
        <dbReference type="SAM" id="MobiDB-lite"/>
    </source>
</evidence>
<dbReference type="SUPFAM" id="SSF51905">
    <property type="entry name" value="FAD/NAD(P)-binding domain"/>
    <property type="match status" value="1"/>
</dbReference>
<sequence>MTEFVSSAANSDDSRCFDAAPSDPCPLPHPPTNPTRSFWLATSSPPAEASPAPEHPGPGTIDVAIIGSGITGISAVYHLVHSDELPASVKSIAVFEARDFCSGATGRNGGHLTPASALAFNDLAADEAYLNTHIDAIEPSSSRTPADVIRRILTLEAKTAFDITEIVEKAKLAAASESAEQSGRTVEDVELVNQKNWHLCFTAGEEAGFEASLAAASDAGLVDFVQRIRKVSKEECDRTLEHPVGVHCAYEIPGGTVHPRRLVTLFWRLAHRRALDRKLSLKLYTHTPIESLTSPHGSSSHPTELHTTAGATFRARYVIHATNAYVSHLAPQLSGPTSPSGPHLGVVPTRAQCIAALPTSQAQHWPMGFSLHDGFEYLHQRPVRSASSSTLSASAVPPPPLIFGGGRYLSDSMEYGISDDGAVHPTISHFLRSFLVRTWPGIFPSPPVSETPTLAPVSHEWTGIIGMTRSKNPLVGPLPAGTPPFSSSAATTSAANATAVPGQYVAAGYSGHGMTRAFACARIVVDMLLADANGRAEQWTVPEWFPACYLTMLPGRGDGAC</sequence>
<feature type="region of interest" description="Disordered" evidence="1">
    <location>
        <begin position="1"/>
        <end position="59"/>
    </location>
</feature>
<evidence type="ECO:0000313" key="3">
    <source>
        <dbReference type="EMBL" id="KAK0536583.1"/>
    </source>
</evidence>
<dbReference type="EMBL" id="JAPDMQ010000074">
    <property type="protein sequence ID" value="KAK0536583.1"/>
    <property type="molecule type" value="Genomic_DNA"/>
</dbReference>
<evidence type="ECO:0000259" key="2">
    <source>
        <dbReference type="Pfam" id="PF01266"/>
    </source>
</evidence>
<dbReference type="AlphaFoldDB" id="A0AAN6GEN0"/>
<comment type="caution">
    <text evidence="3">The sequence shown here is derived from an EMBL/GenBank/DDBJ whole genome shotgun (WGS) entry which is preliminary data.</text>
</comment>
<feature type="compositionally biased region" description="Polar residues" evidence="1">
    <location>
        <begin position="1"/>
        <end position="11"/>
    </location>
</feature>
<feature type="compositionally biased region" description="Pro residues" evidence="1">
    <location>
        <begin position="23"/>
        <end position="33"/>
    </location>
</feature>
<dbReference type="InterPro" id="IPR036188">
    <property type="entry name" value="FAD/NAD-bd_sf"/>
</dbReference>
<feature type="compositionally biased region" description="Low complexity" evidence="1">
    <location>
        <begin position="43"/>
        <end position="52"/>
    </location>
</feature>
<dbReference type="Pfam" id="PF01266">
    <property type="entry name" value="DAO"/>
    <property type="match status" value="1"/>
</dbReference>
<gene>
    <name evidence="3" type="ORF">OC842_001942</name>
</gene>
<dbReference type="PANTHER" id="PTHR13847">
    <property type="entry name" value="SARCOSINE DEHYDROGENASE-RELATED"/>
    <property type="match status" value="1"/>
</dbReference>